<dbReference type="AlphaFoldDB" id="A0A967BD61"/>
<gene>
    <name evidence="9" type="ORF">GOB87_09630</name>
</gene>
<name>A0A967BD61_9PROT</name>
<feature type="transmembrane region" description="Helical" evidence="6">
    <location>
        <begin position="480"/>
        <end position="496"/>
    </location>
</feature>
<dbReference type="GO" id="GO:0045454">
    <property type="term" value="P:cell redox homeostasis"/>
    <property type="evidence" value="ECO:0007669"/>
    <property type="project" value="TreeGrafter"/>
</dbReference>
<feature type="domain" description="Thiol:disulfide interchange protein DsbD N-terminal" evidence="8">
    <location>
        <begin position="28"/>
        <end position="148"/>
    </location>
</feature>
<evidence type="ECO:0000313" key="9">
    <source>
        <dbReference type="EMBL" id="NHO54212.1"/>
    </source>
</evidence>
<feature type="transmembrane region" description="Helical" evidence="6">
    <location>
        <begin position="402"/>
        <end position="431"/>
    </location>
</feature>
<dbReference type="PANTHER" id="PTHR32234">
    <property type="entry name" value="THIOL:DISULFIDE INTERCHANGE PROTEIN DSBD"/>
    <property type="match status" value="1"/>
</dbReference>
<evidence type="ECO:0000313" key="10">
    <source>
        <dbReference type="Proteomes" id="UP000597459"/>
    </source>
</evidence>
<comment type="subcellular location">
    <subcellularLocation>
        <location evidence="1">Membrane</location>
        <topology evidence="1">Multi-pass membrane protein</topology>
    </subcellularLocation>
</comment>
<keyword evidence="10" id="KW-1185">Reference proteome</keyword>
<proteinExistence type="predicted"/>
<sequence length="675" mass="70557">MALGLVAGTAVHAAESAPFTTERDSVTLVSASDAVQPGQPAQFGLHFHLAPGWHTYWKNPGDAGEPVALTVTLSGGAVGQASTIEWPAPQRLPEGPLMSYGYTGEVLLPVTLRPELGDGTTVQVKAHAEWLVCAAVCVPEQADFTLTLPKAPPTPSAEAPLFTQAAARAPKSAPFSATIAPDGVLTLSGVGQSSSRPVTEAWFIPDTPGVVDQVAPQPLARTASGLTLKLKPLNAFHAGTPLDGLVELHSPDAAPETLAIHAHPIAMPAAPIQPPPAMPDGWLTLAGLAFLGGLILNLMPCVFPVLAMKAVGLARGQETGHRVRGAMAYMVGVLLTFAALGAVTLTIRHAGIAAGWGFQFQSPVFVTAICWLLFIVALGLLGVFELPVIGAGQTAISRTHGLLADFFTGLLAVLVATPCTAPFMGAAIAGALATSPLAAMGIFLSMGLGLAAPFVLLAVLPGAGRLLPRPGAWMDILRQFLAFPVLGTCVWLMWVLDRQVGSTGVLLLGTSLLMVGFGGWLAILGRNRAQGRYLRGAALIICLLPLPLLAVLPPAGVVTHTPEASDATPYSPERLAALRKEGHPVFVDMTAAWCITCLVNERVTLDSTRVRAAFAKAGVTYMKGDWTNRDATIAAFLHEHGRDGVPLYVFYPRRGEGRVLPQILTPDLVISALTH</sequence>
<evidence type="ECO:0000256" key="2">
    <source>
        <dbReference type="ARBA" id="ARBA00022692"/>
    </source>
</evidence>
<dbReference type="PANTHER" id="PTHR32234:SF3">
    <property type="entry name" value="SUPPRESSION OF COPPER SENSITIVITY PROTEIN"/>
    <property type="match status" value="1"/>
</dbReference>
<dbReference type="CDD" id="cd02953">
    <property type="entry name" value="DsbDgamma"/>
    <property type="match status" value="1"/>
</dbReference>
<dbReference type="Pfam" id="PF11412">
    <property type="entry name" value="DsbD_N"/>
    <property type="match status" value="1"/>
</dbReference>
<dbReference type="InterPro" id="IPR035671">
    <property type="entry name" value="DsbD_gamma"/>
</dbReference>
<reference evidence="9" key="1">
    <citation type="submission" date="2019-11" db="EMBL/GenBank/DDBJ databases">
        <title>Description of new Acetobacter species.</title>
        <authorList>
            <person name="Cleenwerck I."/>
            <person name="Sombolestani A.S."/>
        </authorList>
    </citation>
    <scope>NUCLEOTIDE SEQUENCE</scope>
    <source>
        <strain evidence="9">LMG 1626</strain>
    </source>
</reference>
<feature type="transmembrane region" description="Helical" evidence="6">
    <location>
        <begin position="282"/>
        <end position="306"/>
    </location>
</feature>
<dbReference type="Gene3D" id="3.40.30.10">
    <property type="entry name" value="Glutaredoxin"/>
    <property type="match status" value="1"/>
</dbReference>
<accession>A0A967BD61</accession>
<feature type="transmembrane region" description="Helical" evidence="6">
    <location>
        <begin position="502"/>
        <end position="524"/>
    </location>
</feature>
<organism evidence="9 10">
    <name type="scientific">Acetobacter estunensis</name>
    <dbReference type="NCBI Taxonomy" id="104097"/>
    <lineage>
        <taxon>Bacteria</taxon>
        <taxon>Pseudomonadati</taxon>
        <taxon>Pseudomonadota</taxon>
        <taxon>Alphaproteobacteria</taxon>
        <taxon>Acetobacterales</taxon>
        <taxon>Acetobacteraceae</taxon>
        <taxon>Acetobacter</taxon>
    </lineage>
</organism>
<keyword evidence="3" id="KW-0201">Cytochrome c-type biogenesis</keyword>
<feature type="transmembrane region" description="Helical" evidence="6">
    <location>
        <begin position="365"/>
        <end position="390"/>
    </location>
</feature>
<comment type="caution">
    <text evidence="9">The sequence shown here is derived from an EMBL/GenBank/DDBJ whole genome shotgun (WGS) entry which is preliminary data.</text>
</comment>
<evidence type="ECO:0000256" key="3">
    <source>
        <dbReference type="ARBA" id="ARBA00022748"/>
    </source>
</evidence>
<feature type="transmembrane region" description="Helical" evidence="6">
    <location>
        <begin position="536"/>
        <end position="555"/>
    </location>
</feature>
<evidence type="ECO:0000256" key="5">
    <source>
        <dbReference type="ARBA" id="ARBA00023136"/>
    </source>
</evidence>
<feature type="transmembrane region" description="Helical" evidence="6">
    <location>
        <begin position="326"/>
        <end position="345"/>
    </location>
</feature>
<dbReference type="SUPFAM" id="SSF52833">
    <property type="entry name" value="Thioredoxin-like"/>
    <property type="match status" value="1"/>
</dbReference>
<keyword evidence="5 6" id="KW-0472">Membrane</keyword>
<feature type="transmembrane region" description="Helical" evidence="6">
    <location>
        <begin position="437"/>
        <end position="460"/>
    </location>
</feature>
<evidence type="ECO:0000256" key="4">
    <source>
        <dbReference type="ARBA" id="ARBA00022989"/>
    </source>
</evidence>
<dbReference type="Pfam" id="PF02683">
    <property type="entry name" value="DsbD_TM"/>
    <property type="match status" value="1"/>
</dbReference>
<dbReference type="EMBL" id="WOTH01000018">
    <property type="protein sequence ID" value="NHO54212.1"/>
    <property type="molecule type" value="Genomic_DNA"/>
</dbReference>
<keyword evidence="4 6" id="KW-1133">Transmembrane helix</keyword>
<dbReference type="InterPro" id="IPR028250">
    <property type="entry name" value="DsbDN"/>
</dbReference>
<feature type="domain" description="Cytochrome C biogenesis protein transmembrane" evidence="7">
    <location>
        <begin position="288"/>
        <end position="493"/>
    </location>
</feature>
<evidence type="ECO:0000259" key="8">
    <source>
        <dbReference type="Pfam" id="PF11412"/>
    </source>
</evidence>
<evidence type="ECO:0000256" key="6">
    <source>
        <dbReference type="SAM" id="Phobius"/>
    </source>
</evidence>
<evidence type="ECO:0000256" key="1">
    <source>
        <dbReference type="ARBA" id="ARBA00004141"/>
    </source>
</evidence>
<dbReference type="InterPro" id="IPR036249">
    <property type="entry name" value="Thioredoxin-like_sf"/>
</dbReference>
<dbReference type="InterPro" id="IPR003834">
    <property type="entry name" value="Cyt_c_assmbl_TM_dom"/>
</dbReference>
<dbReference type="Proteomes" id="UP000597459">
    <property type="component" value="Unassembled WGS sequence"/>
</dbReference>
<dbReference type="Pfam" id="PF13899">
    <property type="entry name" value="Thioredoxin_7"/>
    <property type="match status" value="1"/>
</dbReference>
<protein>
    <submittedName>
        <fullName evidence="9">Cytochrome C biogenesis protein</fullName>
    </submittedName>
</protein>
<keyword evidence="2 6" id="KW-0812">Transmembrane</keyword>
<dbReference type="GO" id="GO:0015035">
    <property type="term" value="F:protein-disulfide reductase activity"/>
    <property type="evidence" value="ECO:0007669"/>
    <property type="project" value="TreeGrafter"/>
</dbReference>
<dbReference type="GO" id="GO:0017004">
    <property type="term" value="P:cytochrome complex assembly"/>
    <property type="evidence" value="ECO:0007669"/>
    <property type="project" value="UniProtKB-KW"/>
</dbReference>
<evidence type="ECO:0000259" key="7">
    <source>
        <dbReference type="Pfam" id="PF02683"/>
    </source>
</evidence>
<dbReference type="GO" id="GO:0016020">
    <property type="term" value="C:membrane"/>
    <property type="evidence" value="ECO:0007669"/>
    <property type="project" value="UniProtKB-SubCell"/>
</dbReference>